<keyword evidence="12 14" id="KW-0378">Hydrolase</keyword>
<dbReference type="GO" id="GO:0030145">
    <property type="term" value="F:manganese ion binding"/>
    <property type="evidence" value="ECO:0007669"/>
    <property type="project" value="UniProtKB-UniRule"/>
</dbReference>
<comment type="subcellular location">
    <subcellularLocation>
        <location evidence="4 14">Cytoplasm</location>
    </subcellularLocation>
</comment>
<evidence type="ECO:0000313" key="18">
    <source>
        <dbReference type="EMBL" id="ACL16315.1"/>
    </source>
</evidence>
<dbReference type="InterPro" id="IPR001352">
    <property type="entry name" value="RNase_HII/HIII"/>
</dbReference>
<dbReference type="STRING" id="521011.Mpal_0963"/>
<keyword evidence="11 14" id="KW-0255">Endonuclease</keyword>
<dbReference type="KEGG" id="mpl:Mpal_0963"/>
<feature type="binding site" evidence="14 15">
    <location>
        <position position="11"/>
    </location>
    <ligand>
        <name>a divalent metal cation</name>
        <dbReference type="ChEBI" id="CHEBI:60240"/>
    </ligand>
</feature>
<dbReference type="GO" id="GO:0005737">
    <property type="term" value="C:cytoplasm"/>
    <property type="evidence" value="ECO:0007669"/>
    <property type="project" value="UniProtKB-SubCell"/>
</dbReference>
<organism evidence="18 19">
    <name type="scientific">Methanosphaerula palustris (strain ATCC BAA-1556 / DSM 19958 / E1-9c)</name>
    <dbReference type="NCBI Taxonomy" id="521011"/>
    <lineage>
        <taxon>Archaea</taxon>
        <taxon>Methanobacteriati</taxon>
        <taxon>Methanobacteriota</taxon>
        <taxon>Stenosarchaea group</taxon>
        <taxon>Methanomicrobia</taxon>
        <taxon>Methanomicrobiales</taxon>
        <taxon>Methanoregulaceae</taxon>
        <taxon>Methanosphaerula</taxon>
    </lineage>
</organism>
<dbReference type="PANTHER" id="PTHR10954:SF23">
    <property type="entry name" value="RIBONUCLEASE"/>
    <property type="match status" value="1"/>
</dbReference>
<evidence type="ECO:0000256" key="3">
    <source>
        <dbReference type="ARBA" id="ARBA00004065"/>
    </source>
</evidence>
<evidence type="ECO:0000313" key="19">
    <source>
        <dbReference type="Proteomes" id="UP000002457"/>
    </source>
</evidence>
<evidence type="ECO:0000256" key="16">
    <source>
        <dbReference type="RuleBase" id="RU003515"/>
    </source>
</evidence>
<gene>
    <name evidence="14" type="primary">rnhB</name>
    <name evidence="18" type="ordered locus">Mpal_0963</name>
</gene>
<dbReference type="AlphaFoldDB" id="B8GGR0"/>
<comment type="cofactor">
    <cofactor evidence="2">
        <name>Mg(2+)</name>
        <dbReference type="ChEBI" id="CHEBI:18420"/>
    </cofactor>
</comment>
<feature type="binding site" evidence="14 15">
    <location>
        <position position="10"/>
    </location>
    <ligand>
        <name>a divalent metal cation</name>
        <dbReference type="ChEBI" id="CHEBI:60240"/>
    </ligand>
</feature>
<name>B8GGR0_METPE</name>
<comment type="cofactor">
    <cofactor evidence="14 15">
        <name>Mn(2+)</name>
        <dbReference type="ChEBI" id="CHEBI:29035"/>
    </cofactor>
    <cofactor evidence="14 15">
        <name>Mg(2+)</name>
        <dbReference type="ChEBI" id="CHEBI:18420"/>
    </cofactor>
    <text evidence="14 15">Manganese or magnesium. Binds 1 divalent metal ion per monomer in the absence of substrate. May bind a second metal ion after substrate binding.</text>
</comment>
<evidence type="ECO:0000256" key="9">
    <source>
        <dbReference type="ARBA" id="ARBA00022722"/>
    </source>
</evidence>
<accession>B8GGR0</accession>
<protein>
    <recommendedName>
        <fullName evidence="7 14">Ribonuclease HII</fullName>
        <shortName evidence="14">RNase HII</shortName>
        <ecNumber evidence="6 14">3.1.26.4</ecNumber>
    </recommendedName>
</protein>
<dbReference type="RefSeq" id="WP_012617634.1">
    <property type="nucleotide sequence ID" value="NC_011832.1"/>
</dbReference>
<dbReference type="CDD" id="cd07180">
    <property type="entry name" value="RNase_HII_archaea_like"/>
    <property type="match status" value="1"/>
</dbReference>
<dbReference type="EMBL" id="CP001338">
    <property type="protein sequence ID" value="ACL16315.1"/>
    <property type="molecule type" value="Genomic_DNA"/>
</dbReference>
<evidence type="ECO:0000256" key="13">
    <source>
        <dbReference type="ARBA" id="ARBA00023211"/>
    </source>
</evidence>
<dbReference type="GO" id="GO:0006298">
    <property type="term" value="P:mismatch repair"/>
    <property type="evidence" value="ECO:0007669"/>
    <property type="project" value="TreeGrafter"/>
</dbReference>
<dbReference type="SUPFAM" id="SSF53098">
    <property type="entry name" value="Ribonuclease H-like"/>
    <property type="match status" value="1"/>
</dbReference>
<dbReference type="EC" id="3.1.26.4" evidence="6 14"/>
<evidence type="ECO:0000256" key="5">
    <source>
        <dbReference type="ARBA" id="ARBA00007383"/>
    </source>
</evidence>
<evidence type="ECO:0000256" key="10">
    <source>
        <dbReference type="ARBA" id="ARBA00022723"/>
    </source>
</evidence>
<keyword evidence="13 14" id="KW-0464">Manganese</keyword>
<evidence type="ECO:0000256" key="15">
    <source>
        <dbReference type="PROSITE-ProRule" id="PRU01319"/>
    </source>
</evidence>
<evidence type="ECO:0000256" key="14">
    <source>
        <dbReference type="HAMAP-Rule" id="MF_00052"/>
    </source>
</evidence>
<evidence type="ECO:0000259" key="17">
    <source>
        <dbReference type="PROSITE" id="PS51975"/>
    </source>
</evidence>
<dbReference type="Gene3D" id="3.30.420.10">
    <property type="entry name" value="Ribonuclease H-like superfamily/Ribonuclease H"/>
    <property type="match status" value="1"/>
</dbReference>
<keyword evidence="8 14" id="KW-0963">Cytoplasm</keyword>
<comment type="similarity">
    <text evidence="5 14 16">Belongs to the RNase HII family.</text>
</comment>
<dbReference type="GeneID" id="7272371"/>
<dbReference type="PROSITE" id="PS51975">
    <property type="entry name" value="RNASE_H_2"/>
    <property type="match status" value="1"/>
</dbReference>
<feature type="domain" description="RNase H type-2" evidence="17">
    <location>
        <begin position="4"/>
        <end position="212"/>
    </location>
</feature>
<dbReference type="HOGENOM" id="CLU_036532_0_4_2"/>
<comment type="function">
    <text evidence="3 14 16">Endonuclease that specifically degrades the RNA of RNA-DNA hybrids.</text>
</comment>
<evidence type="ECO:0000256" key="2">
    <source>
        <dbReference type="ARBA" id="ARBA00001946"/>
    </source>
</evidence>
<evidence type="ECO:0000256" key="1">
    <source>
        <dbReference type="ARBA" id="ARBA00000077"/>
    </source>
</evidence>
<dbReference type="eggNOG" id="arCOG04121">
    <property type="taxonomic scope" value="Archaea"/>
</dbReference>
<sequence>MLMPLICGVDEAGKGAVLGPMVVAGVASRDVSAVAALGVRDSKQLTRLKREDLYDQIRSICTTTVTVLSAADIDLARESATMNMIVARGHAAVISTLTPTLAYVDACDVNADRYRETVTALLEPAASCQVIAEHRADSTYPIVAAASIIAKVTRDRLVDALADECGQIGSGYPSDRYTIAYLSDYIRRHHAPPACARKSWKTTIHLLEERAQRDIRSYL</sequence>
<dbReference type="Pfam" id="PF01351">
    <property type="entry name" value="RNase_HII"/>
    <property type="match status" value="1"/>
</dbReference>
<dbReference type="InterPro" id="IPR020787">
    <property type="entry name" value="RNase_HII_arc"/>
</dbReference>
<proteinExistence type="inferred from homology"/>
<keyword evidence="9 14" id="KW-0540">Nuclease</keyword>
<evidence type="ECO:0000256" key="8">
    <source>
        <dbReference type="ARBA" id="ARBA00022490"/>
    </source>
</evidence>
<dbReference type="InterPro" id="IPR024567">
    <property type="entry name" value="RNase_HII/HIII_dom"/>
</dbReference>
<dbReference type="InterPro" id="IPR004649">
    <property type="entry name" value="RNase_H2_suA"/>
</dbReference>
<keyword evidence="19" id="KW-1185">Reference proteome</keyword>
<reference evidence="18 19" key="1">
    <citation type="journal article" date="2015" name="Genome Announc.">
        <title>Complete Genome Sequence of Methanosphaerula palustris E1-9CT, a Hydrogenotrophic Methanogen Isolated from a Minerotrophic Fen Peatland.</title>
        <authorList>
            <person name="Cadillo-Quiroz H."/>
            <person name="Browne P."/>
            <person name="Kyrpides N."/>
            <person name="Woyke T."/>
            <person name="Goodwin L."/>
            <person name="Detter C."/>
            <person name="Yavitt J.B."/>
            <person name="Zinder S.H."/>
        </authorList>
    </citation>
    <scope>NUCLEOTIDE SEQUENCE [LARGE SCALE GENOMIC DNA]</scope>
    <source>
        <strain evidence="19">ATCC BAA-1556 / DSM 19958 / E1-9c</strain>
    </source>
</reference>
<evidence type="ECO:0000256" key="7">
    <source>
        <dbReference type="ARBA" id="ARBA00019179"/>
    </source>
</evidence>
<dbReference type="PANTHER" id="PTHR10954">
    <property type="entry name" value="RIBONUCLEASE H2 SUBUNIT A"/>
    <property type="match status" value="1"/>
</dbReference>
<dbReference type="GO" id="GO:0003723">
    <property type="term" value="F:RNA binding"/>
    <property type="evidence" value="ECO:0007669"/>
    <property type="project" value="UniProtKB-UniRule"/>
</dbReference>
<dbReference type="NCBIfam" id="TIGR00729">
    <property type="entry name" value="ribonuclease HII"/>
    <property type="match status" value="1"/>
</dbReference>
<feature type="binding site" evidence="14 15">
    <location>
        <position position="105"/>
    </location>
    <ligand>
        <name>a divalent metal cation</name>
        <dbReference type="ChEBI" id="CHEBI:60240"/>
    </ligand>
</feature>
<dbReference type="GO" id="GO:0043137">
    <property type="term" value="P:DNA replication, removal of RNA primer"/>
    <property type="evidence" value="ECO:0007669"/>
    <property type="project" value="TreeGrafter"/>
</dbReference>
<evidence type="ECO:0000256" key="11">
    <source>
        <dbReference type="ARBA" id="ARBA00022759"/>
    </source>
</evidence>
<evidence type="ECO:0000256" key="4">
    <source>
        <dbReference type="ARBA" id="ARBA00004496"/>
    </source>
</evidence>
<dbReference type="Proteomes" id="UP000002457">
    <property type="component" value="Chromosome"/>
</dbReference>
<keyword evidence="10 14" id="KW-0479">Metal-binding</keyword>
<evidence type="ECO:0000256" key="6">
    <source>
        <dbReference type="ARBA" id="ARBA00012180"/>
    </source>
</evidence>
<dbReference type="HAMAP" id="MF_00052_A">
    <property type="entry name" value="RNase_HII_A"/>
    <property type="match status" value="1"/>
</dbReference>
<dbReference type="InterPro" id="IPR012337">
    <property type="entry name" value="RNaseH-like_sf"/>
</dbReference>
<comment type="catalytic activity">
    <reaction evidence="1 14 15 16">
        <text>Endonucleolytic cleavage to 5'-phosphomonoester.</text>
        <dbReference type="EC" id="3.1.26.4"/>
    </reaction>
</comment>
<evidence type="ECO:0000256" key="12">
    <source>
        <dbReference type="ARBA" id="ARBA00022801"/>
    </source>
</evidence>
<dbReference type="GO" id="GO:0032299">
    <property type="term" value="C:ribonuclease H2 complex"/>
    <property type="evidence" value="ECO:0007669"/>
    <property type="project" value="TreeGrafter"/>
</dbReference>
<dbReference type="InterPro" id="IPR036397">
    <property type="entry name" value="RNaseH_sf"/>
</dbReference>
<dbReference type="GO" id="GO:0004523">
    <property type="term" value="F:RNA-DNA hybrid ribonuclease activity"/>
    <property type="evidence" value="ECO:0007669"/>
    <property type="project" value="UniProtKB-UniRule"/>
</dbReference>